<comment type="caution">
    <text evidence="9">The sequence shown here is derived from an EMBL/GenBank/DDBJ whole genome shotgun (WGS) entry which is preliminary data.</text>
</comment>
<evidence type="ECO:0000256" key="2">
    <source>
        <dbReference type="ARBA" id="ARBA00022527"/>
    </source>
</evidence>
<evidence type="ECO:0000313" key="9">
    <source>
        <dbReference type="EMBL" id="CAD8096732.1"/>
    </source>
</evidence>
<dbReference type="InterPro" id="IPR050236">
    <property type="entry name" value="Ser_Thr_kinase_AGC"/>
</dbReference>
<evidence type="ECO:0000256" key="1">
    <source>
        <dbReference type="ARBA" id="ARBA00012513"/>
    </source>
</evidence>
<proteinExistence type="predicted"/>
<feature type="coiled-coil region" evidence="7">
    <location>
        <begin position="242"/>
        <end position="340"/>
    </location>
</feature>
<feature type="coiled-coil region" evidence="7">
    <location>
        <begin position="737"/>
        <end position="764"/>
    </location>
</feature>
<keyword evidence="2" id="KW-0723">Serine/threonine-protein kinase</keyword>
<dbReference type="GO" id="GO:0005524">
    <property type="term" value="F:ATP binding"/>
    <property type="evidence" value="ECO:0007669"/>
    <property type="project" value="UniProtKB-KW"/>
</dbReference>
<protein>
    <recommendedName>
        <fullName evidence="1">non-specific serine/threonine protein kinase</fullName>
        <ecNumber evidence="1">2.7.11.1</ecNumber>
    </recommendedName>
</protein>
<evidence type="ECO:0000256" key="6">
    <source>
        <dbReference type="ARBA" id="ARBA00022840"/>
    </source>
</evidence>
<feature type="coiled-coil region" evidence="7">
    <location>
        <begin position="391"/>
        <end position="472"/>
    </location>
</feature>
<dbReference type="Pfam" id="PF00069">
    <property type="entry name" value="Pkinase"/>
    <property type="match status" value="1"/>
</dbReference>
<evidence type="ECO:0000256" key="3">
    <source>
        <dbReference type="ARBA" id="ARBA00022679"/>
    </source>
</evidence>
<name>A0A8S1NWB8_9CILI</name>
<dbReference type="EC" id="2.7.11.1" evidence="1"/>
<dbReference type="InterPro" id="IPR008271">
    <property type="entry name" value="Ser/Thr_kinase_AS"/>
</dbReference>
<accession>A0A8S1NWB8</accession>
<dbReference type="PANTHER" id="PTHR24356:SF1">
    <property type="entry name" value="SERINE_THREONINE-PROTEIN KINASE GREATWALL"/>
    <property type="match status" value="1"/>
</dbReference>
<keyword evidence="3" id="KW-0808">Transferase</keyword>
<keyword evidence="6" id="KW-0067">ATP-binding</keyword>
<dbReference type="Proteomes" id="UP000692954">
    <property type="component" value="Unassembled WGS sequence"/>
</dbReference>
<dbReference type="OrthoDB" id="310743at2759"/>
<dbReference type="EMBL" id="CAJJDN010000067">
    <property type="protein sequence ID" value="CAD8096732.1"/>
    <property type="molecule type" value="Genomic_DNA"/>
</dbReference>
<feature type="coiled-coil region" evidence="7">
    <location>
        <begin position="827"/>
        <end position="955"/>
    </location>
</feature>
<evidence type="ECO:0000256" key="7">
    <source>
        <dbReference type="SAM" id="Coils"/>
    </source>
</evidence>
<keyword evidence="5" id="KW-0418">Kinase</keyword>
<feature type="domain" description="Protein kinase" evidence="8">
    <location>
        <begin position="20"/>
        <end position="278"/>
    </location>
</feature>
<dbReference type="PROSITE" id="PS00108">
    <property type="entry name" value="PROTEIN_KINASE_ST"/>
    <property type="match status" value="1"/>
</dbReference>
<dbReference type="PANTHER" id="PTHR24356">
    <property type="entry name" value="SERINE/THREONINE-PROTEIN KINASE"/>
    <property type="match status" value="1"/>
</dbReference>
<dbReference type="PROSITE" id="PS50011">
    <property type="entry name" value="PROTEIN_KINASE_DOM"/>
    <property type="match status" value="1"/>
</dbReference>
<dbReference type="GO" id="GO:0004674">
    <property type="term" value="F:protein serine/threonine kinase activity"/>
    <property type="evidence" value="ECO:0007669"/>
    <property type="project" value="UniProtKB-KW"/>
</dbReference>
<evidence type="ECO:0000313" key="10">
    <source>
        <dbReference type="Proteomes" id="UP000692954"/>
    </source>
</evidence>
<evidence type="ECO:0000256" key="4">
    <source>
        <dbReference type="ARBA" id="ARBA00022741"/>
    </source>
</evidence>
<reference evidence="9" key="1">
    <citation type="submission" date="2021-01" db="EMBL/GenBank/DDBJ databases">
        <authorList>
            <consortium name="Genoscope - CEA"/>
            <person name="William W."/>
        </authorList>
    </citation>
    <scope>NUCLEOTIDE SEQUENCE</scope>
</reference>
<sequence>MNQQFSQQNFIYLPSYQITIIIQFKKGSGSQGTVYQGFIKNTNQKVALKVVKELNSKEEIILRNIQQKKPKNIIGVYAIEKLNNIYYIVMELAEMDLFQYINTNEFINQDIHEKNQLFYQMVLGLEEFHNMGYFHRDLKPENYVCCRDQEQKLIIKLIDFGLSKNQSDSDRQTLNIGTPYYIAREVLENENYTKAIDVWAMGIIWYEILTRKLFFDGMNQFMIINQINQIKQNEIYQKIDVIDNVQNNVKEILKQMICLDSERRIKLDDVRNKLKEIINQRDRQNIEELKQNLQKEFQEKERNLMQINQIKLNELSQNMKQKQEEEIEQIKQQLQSHYNQLILNKENELRKVIGQQELTINQNKEQQKLQQELQFQAQINKYKAQCQIEFDQKIQEEAQRLKNQIRESLLRKKQLEDEQIKKKIQQETELKYQKELKAKEQELQLQAQKQYENELNLKKQSLKNTINILKDAINNSIGVIEKQKQEILSYQQSQCDLQNLLQLIINFINEKKEELKKISKEENNLENLEIFKQYSWILNLENQYKNQFQILNQETNIINQDIQKFIIKFQKEQQIKQMEDKQNQEQQIYQQAIKDYYLKYQSLKNEFDQLQNSVENIKIKCQNYSYFNQRVNDKFQQLKQNSNIIALQLNQLIQFYQGEENCISGVLLNFIYIQQQDIQHLLELFRERIQELNDLLIVQEQELKQEKCYYMNQMDDQIYEINYKIKNSMKFQDENQNDIIYNQLEEKKNKIQQLKQQLTSLSQNELSISNYIQIKNCFQQEIDSVKILTKQLLENQQKDTQLKIITQKQIDFLMDVQSKSSQFQGSMKELIVQLNSLKNQCSLFKNEQINNLLDQKEKELNDLMQQAKEKFDEFSQKTNHTQESQKIINQIKEECNQFQVEIEKKKQEQNQQIIELDRLYQQTLSKNESQTEKDYQQIQEALKNLKQKLNSSSQEFLGLDIKNYNYDYIVNNQQQSQNQFNELLEMIKSYLTMSEQNQNVSQELKKKLQTITFQFQNKDSISKLAELQQRTQVKSKELIKMIEVIEKYKNQIKFSNLEEEQRKQKSWMEIQKSIEELNFNLIEFKGQIDGMRQSNYQENYLKKKYKDFEENVNNLCQKIPQKAELKHLEITFQQNHQSFTILYLLIIIIKAYNLKRYSMRLKEQKEQSKNIYLQQNQLQQFHVNNDRNQLLKKALNYIMEANCIIEKYELCLQKKRFIYNYEEQTKDDQMLDNNIKDIQNFIKIQHSVKIRGFLKDYKQINDQSQESLEFCDISVLFKQFYQLTGKKQI</sequence>
<keyword evidence="7" id="KW-0175">Coiled coil</keyword>
<dbReference type="SMART" id="SM00220">
    <property type="entry name" value="S_TKc"/>
    <property type="match status" value="1"/>
</dbReference>
<keyword evidence="10" id="KW-1185">Reference proteome</keyword>
<gene>
    <name evidence="9" type="ORF">PSON_ATCC_30995.1.T0670041</name>
</gene>
<keyword evidence="4" id="KW-0547">Nucleotide-binding</keyword>
<evidence type="ECO:0000259" key="8">
    <source>
        <dbReference type="PROSITE" id="PS50011"/>
    </source>
</evidence>
<organism evidence="9 10">
    <name type="scientific">Paramecium sonneborni</name>
    <dbReference type="NCBI Taxonomy" id="65129"/>
    <lineage>
        <taxon>Eukaryota</taxon>
        <taxon>Sar</taxon>
        <taxon>Alveolata</taxon>
        <taxon>Ciliophora</taxon>
        <taxon>Intramacronucleata</taxon>
        <taxon>Oligohymenophorea</taxon>
        <taxon>Peniculida</taxon>
        <taxon>Parameciidae</taxon>
        <taxon>Paramecium</taxon>
    </lineage>
</organism>
<dbReference type="InterPro" id="IPR000719">
    <property type="entry name" value="Prot_kinase_dom"/>
</dbReference>
<evidence type="ECO:0000256" key="5">
    <source>
        <dbReference type="ARBA" id="ARBA00022777"/>
    </source>
</evidence>
<feature type="coiled-coil region" evidence="7">
    <location>
        <begin position="575"/>
        <end position="620"/>
    </location>
</feature>